<protein>
    <submittedName>
        <fullName evidence="1">Uncharacterized protein</fullName>
    </submittedName>
</protein>
<reference evidence="1 2" key="1">
    <citation type="journal article" date="2016" name="Nat. Commun.">
        <title>Thousands of microbial genomes shed light on interconnected biogeochemical processes in an aquifer system.</title>
        <authorList>
            <person name="Anantharaman K."/>
            <person name="Brown C.T."/>
            <person name="Hug L.A."/>
            <person name="Sharon I."/>
            <person name="Castelle C.J."/>
            <person name="Probst A.J."/>
            <person name="Thomas B.C."/>
            <person name="Singh A."/>
            <person name="Wilkins M.J."/>
            <person name="Karaoz U."/>
            <person name="Brodie E.L."/>
            <person name="Williams K.H."/>
            <person name="Hubbard S.S."/>
            <person name="Banfield J.F."/>
        </authorList>
    </citation>
    <scope>NUCLEOTIDE SEQUENCE [LARGE SCALE GENOMIC DNA]</scope>
</reference>
<proteinExistence type="predicted"/>
<dbReference type="Proteomes" id="UP000178492">
    <property type="component" value="Unassembled WGS sequence"/>
</dbReference>
<comment type="caution">
    <text evidence="1">The sequence shown here is derived from an EMBL/GenBank/DDBJ whole genome shotgun (WGS) entry which is preliminary data.</text>
</comment>
<dbReference type="AlphaFoldDB" id="A0A1F5GIX2"/>
<dbReference type="EMBL" id="MFBE01000008">
    <property type="protein sequence ID" value="OGD91826.1"/>
    <property type="molecule type" value="Genomic_DNA"/>
</dbReference>
<evidence type="ECO:0000313" key="1">
    <source>
        <dbReference type="EMBL" id="OGD91826.1"/>
    </source>
</evidence>
<organism evidence="1 2">
    <name type="scientific">Candidatus Curtissbacteria bacterium RIFCSPHIGHO2_02_FULL_40_17</name>
    <dbReference type="NCBI Taxonomy" id="1797715"/>
    <lineage>
        <taxon>Bacteria</taxon>
        <taxon>Candidatus Curtissiibacteriota</taxon>
    </lineage>
</organism>
<accession>A0A1F5GIX2</accession>
<evidence type="ECO:0000313" key="2">
    <source>
        <dbReference type="Proteomes" id="UP000178492"/>
    </source>
</evidence>
<gene>
    <name evidence="1" type="ORF">A3D81_00360</name>
</gene>
<name>A0A1F5GIX2_9BACT</name>
<sequence>MSERRIAADQREIERPFSKEFRLRGCGDLLVVDGVLGIINLVKGRKARIALMHRELPIALEKSDGRLLIIPGQSHKIGWLTFSLSQNARIFYFGENWEYRLVYNSRVGDALDLTLETTQPINYQYFRRPVDFYRVMAHQLAQTHAGPNVI</sequence>